<comment type="subunit">
    <text evidence="8">Heterotetramer composed of ParC and ParE.</text>
</comment>
<comment type="miscellaneous">
    <text evidence="9">Few gyrases are as efficient as E.coli at forming negative supercoils. Not all organisms have 2 type II topoisomerases; in organisms with a single type II topoisomerase this enzyme also has to decatenate newly replicated chromosomes.</text>
</comment>
<evidence type="ECO:0000256" key="10">
    <source>
        <dbReference type="PROSITE-ProRule" id="PRU01384"/>
    </source>
</evidence>
<dbReference type="NCBIfam" id="NF004044">
    <property type="entry name" value="PRK05561.1"/>
    <property type="match status" value="1"/>
</dbReference>
<dbReference type="InterPro" id="IPR035516">
    <property type="entry name" value="Gyrase/topoIV_suA_C"/>
</dbReference>
<evidence type="ECO:0000313" key="14">
    <source>
        <dbReference type="Proteomes" id="UP001218638"/>
    </source>
</evidence>
<dbReference type="EC" id="5.6.2.2" evidence="9"/>
<feature type="domain" description="Topo IIA-type catalytic" evidence="12">
    <location>
        <begin position="34"/>
        <end position="497"/>
    </location>
</feature>
<dbReference type="FunFam" id="2.120.10.90:FF:000005">
    <property type="entry name" value="DNA topoisomerase 4 subunit A"/>
    <property type="match status" value="1"/>
</dbReference>
<dbReference type="HAMAP" id="MF_01897">
    <property type="entry name" value="GyrA"/>
    <property type="match status" value="1"/>
</dbReference>
<dbReference type="FunFam" id="1.10.268.10:FF:000001">
    <property type="entry name" value="DNA gyrase subunit A"/>
    <property type="match status" value="1"/>
</dbReference>
<accession>A0AAE9ZXN2</accession>
<evidence type="ECO:0000256" key="2">
    <source>
        <dbReference type="ARBA" id="ARBA00008263"/>
    </source>
</evidence>
<dbReference type="InterPro" id="IPR013757">
    <property type="entry name" value="Topo_IIA_A_a_sf"/>
</dbReference>
<evidence type="ECO:0000256" key="1">
    <source>
        <dbReference type="ARBA" id="ARBA00000185"/>
    </source>
</evidence>
<comment type="catalytic activity">
    <reaction evidence="1 9 10">
        <text>ATP-dependent breakage, passage and rejoining of double-stranded DNA.</text>
        <dbReference type="EC" id="5.6.2.2"/>
    </reaction>
</comment>
<dbReference type="InterPro" id="IPR013760">
    <property type="entry name" value="Topo_IIA-like_dom_sf"/>
</dbReference>
<comment type="similarity">
    <text evidence="2 9">Belongs to the type II topoisomerase GyrA/ParC subunit family.</text>
</comment>
<dbReference type="SUPFAM" id="SSF56719">
    <property type="entry name" value="Type II DNA topoisomerase"/>
    <property type="match status" value="1"/>
</dbReference>
<dbReference type="RefSeq" id="WP_330929390.1">
    <property type="nucleotide sequence ID" value="NZ_CP119075.1"/>
</dbReference>
<dbReference type="InterPro" id="IPR013758">
    <property type="entry name" value="Topo_IIA_A/C_ab"/>
</dbReference>
<feature type="region of interest" description="Disordered" evidence="11">
    <location>
        <begin position="821"/>
        <end position="863"/>
    </location>
</feature>
<dbReference type="PROSITE" id="PS52040">
    <property type="entry name" value="TOPO_IIA"/>
    <property type="match status" value="1"/>
</dbReference>
<dbReference type="GO" id="GO:0005524">
    <property type="term" value="F:ATP binding"/>
    <property type="evidence" value="ECO:0007669"/>
    <property type="project" value="UniProtKB-UniRule"/>
</dbReference>
<dbReference type="KEGG" id="slom:PXH66_01080"/>
<sequence>MFTANEKLSTANITDIMQTAYIDYSMSVIVSRALPDARDGLKPVQRRILYAMLREGLLHNRNFDKCAGVVGEVLKNYHPHGDSSVYDTLVRMAQKWVMRYPMIDPQGNFGSVDGDPPAAYRYTEARLTALAETLLSDIEEDTVDFAPNYKESTTEPTVLPSALPNLLMNGSTGIAVGMATNIPPHNLDELITAICAIIERPDISLEEVCGFIQGPDFPTGGFIVGTAGIDSYLRTGRGIVRMRGRAHTEEMKAGGEQIIITEIPYNVNRANLVLKIAELVSEKTIEGIRDLRDESDENTRIVIELKRGEQAEPILNQLYKRTALESSFGVNLLALDQKRPKQMNIRELLDCYIEHRREVITRRTQFRLKKAEDRAHILEGYKIALDNLDDFVRIIRASSNRAEAKIKLMEKYPLSSRQTDAILELRLYQLTGLERDKIEDEYAQLLRLIEELRAILESERLLLDVIKTELLEAGAKYSNPRKCEVAPDMGEFRMEDVIPNEGMVITISHSGFIKRTRVADFRSQKRGGKGVIGTDTYTDDFVEHLFTAQTHDYILFITSHGQCLARKVYQIPEGSRVSKGKSVKSFLSLDEGEKIAAMLTHSAFDEEHYLVMATKSGQIKKTALAAYTNATRESGLIGINLAEGDTVIGCVLTDGASEVILVSHQGLAVRFREKNDAGEVLFRATGRATSGVTGMRFKRAGDYLQAIEVVDHEKKFLVASEAGLGVRTRFEDYRLINRGGTGVTAINLPDDGSVQLVGALGVKDTDEIMLLTSKGQSVRCPINTVRETNRGAKGVKLLTLSKGDTLLSLAKVVESDEELDAAAAAEGEVEADETGEVAAIDAPDGTADTDAGETASDQPPAAE</sequence>
<dbReference type="GO" id="GO:0006261">
    <property type="term" value="P:DNA-templated DNA replication"/>
    <property type="evidence" value="ECO:0007669"/>
    <property type="project" value="UniProtKB-UniRule"/>
</dbReference>
<dbReference type="PANTHER" id="PTHR43493">
    <property type="entry name" value="DNA GYRASE/TOPOISOMERASE SUBUNIT A"/>
    <property type="match status" value="1"/>
</dbReference>
<name>A0AAE9ZXN2_9BACT</name>
<dbReference type="PANTHER" id="PTHR43493:SF5">
    <property type="entry name" value="DNA GYRASE SUBUNIT A, CHLOROPLASTIC_MITOCHONDRIAL"/>
    <property type="match status" value="1"/>
</dbReference>
<dbReference type="Proteomes" id="UP001218638">
    <property type="component" value="Chromosome"/>
</dbReference>
<dbReference type="Gene3D" id="3.90.199.10">
    <property type="entry name" value="Topoisomerase II, domain 5"/>
    <property type="match status" value="1"/>
</dbReference>
<reference evidence="13" key="1">
    <citation type="submission" date="2023-03" db="EMBL/GenBank/DDBJ databases">
        <title>Lomoglobus Profundus gen. nov., sp. nov., a novel member of the phylum Verrucomicrobia, isolated from deep-marine sediment of South China Sea.</title>
        <authorList>
            <person name="Ahmad T."/>
            <person name="Ishaq S.E."/>
            <person name="Wang F."/>
        </authorList>
    </citation>
    <scope>NUCLEOTIDE SEQUENCE</scope>
    <source>
        <strain evidence="13">LMO-M01</strain>
    </source>
</reference>
<evidence type="ECO:0000256" key="3">
    <source>
        <dbReference type="ARBA" id="ARBA00022741"/>
    </source>
</evidence>
<dbReference type="GO" id="GO:0005737">
    <property type="term" value="C:cytoplasm"/>
    <property type="evidence" value="ECO:0007669"/>
    <property type="project" value="UniProtKB-SubCell"/>
</dbReference>
<feature type="active site" description="O-(5'-phospho-DNA)-tyrosine intermediate" evidence="9 10">
    <location>
        <position position="122"/>
    </location>
</feature>
<evidence type="ECO:0000259" key="12">
    <source>
        <dbReference type="PROSITE" id="PS52040"/>
    </source>
</evidence>
<evidence type="ECO:0000256" key="5">
    <source>
        <dbReference type="ARBA" id="ARBA00023029"/>
    </source>
</evidence>
<keyword evidence="5 9" id="KW-0799">Topoisomerase</keyword>
<keyword evidence="3 9" id="KW-0547">Nucleotide-binding</keyword>
<dbReference type="InterPro" id="IPR050220">
    <property type="entry name" value="Type_II_DNA_Topoisomerases"/>
</dbReference>
<keyword evidence="9" id="KW-0963">Cytoplasm</keyword>
<evidence type="ECO:0000256" key="11">
    <source>
        <dbReference type="SAM" id="MobiDB-lite"/>
    </source>
</evidence>
<dbReference type="InterPro" id="IPR002205">
    <property type="entry name" value="Topo_IIA_dom_A"/>
</dbReference>
<dbReference type="NCBIfam" id="TIGR01063">
    <property type="entry name" value="gyrA"/>
    <property type="match status" value="1"/>
</dbReference>
<dbReference type="CDD" id="cd00187">
    <property type="entry name" value="TOP4c"/>
    <property type="match status" value="1"/>
</dbReference>
<dbReference type="EMBL" id="CP119075">
    <property type="protein sequence ID" value="WED65441.1"/>
    <property type="molecule type" value="Genomic_DNA"/>
</dbReference>
<dbReference type="Gene3D" id="2.120.10.90">
    <property type="entry name" value="DNA gyrase/topoisomerase IV, subunit A, C-terminal"/>
    <property type="match status" value="1"/>
</dbReference>
<proteinExistence type="inferred from homology"/>
<dbReference type="Pfam" id="PF03989">
    <property type="entry name" value="DNA_gyraseA_C"/>
    <property type="match status" value="6"/>
</dbReference>
<comment type="subunit">
    <text evidence="9">Heterotetramer, composed of two GyrA and two GyrB chains. In the heterotetramer, GyrA contains the active site tyrosine that forms a transient covalent intermediate with DNA, while GyrB binds cofactors and catalyzes ATP hydrolysis.</text>
</comment>
<evidence type="ECO:0000256" key="9">
    <source>
        <dbReference type="HAMAP-Rule" id="MF_01897"/>
    </source>
</evidence>
<keyword evidence="4 9" id="KW-0067">ATP-binding</keyword>
<evidence type="ECO:0000256" key="7">
    <source>
        <dbReference type="ARBA" id="ARBA00023235"/>
    </source>
</evidence>
<dbReference type="InterPro" id="IPR006691">
    <property type="entry name" value="GyrA/parC_rep"/>
</dbReference>
<dbReference type="GO" id="GO:0003677">
    <property type="term" value="F:DNA binding"/>
    <property type="evidence" value="ECO:0007669"/>
    <property type="project" value="UniProtKB-UniRule"/>
</dbReference>
<keyword evidence="14" id="KW-1185">Reference proteome</keyword>
<comment type="subcellular location">
    <subcellularLocation>
        <location evidence="9">Cytoplasm</location>
    </subcellularLocation>
</comment>
<feature type="compositionally biased region" description="Low complexity" evidence="11">
    <location>
        <begin position="836"/>
        <end position="857"/>
    </location>
</feature>
<dbReference type="NCBIfam" id="NF004043">
    <property type="entry name" value="PRK05560.1"/>
    <property type="match status" value="1"/>
</dbReference>
<keyword evidence="7 9" id="KW-0413">Isomerase</keyword>
<dbReference type="Gene3D" id="1.10.268.10">
    <property type="entry name" value="Topoisomerase, domain 3"/>
    <property type="match status" value="1"/>
</dbReference>
<dbReference type="Gene3D" id="3.30.1360.40">
    <property type="match status" value="1"/>
</dbReference>
<evidence type="ECO:0000256" key="6">
    <source>
        <dbReference type="ARBA" id="ARBA00023125"/>
    </source>
</evidence>
<dbReference type="FunFam" id="3.30.1360.40:FF:000002">
    <property type="entry name" value="DNA gyrase subunit A"/>
    <property type="match status" value="1"/>
</dbReference>
<feature type="short sequence motif" description="GyrA-box" evidence="9">
    <location>
        <begin position="524"/>
        <end position="530"/>
    </location>
</feature>
<dbReference type="AlphaFoldDB" id="A0AAE9ZXN2"/>
<dbReference type="SMART" id="SM00434">
    <property type="entry name" value="TOP4c"/>
    <property type="match status" value="1"/>
</dbReference>
<comment type="function">
    <text evidence="9">A type II topoisomerase that negatively supercoils closed circular double-stranded (ds) DNA in an ATP-dependent manner to modulate DNA topology and maintain chromosomes in an underwound state. Negative supercoiling favors strand separation, and DNA replication, transcription, recombination and repair, all of which involve strand separation. Also able to catalyze the interconversion of other topological isomers of dsDNA rings, including catenanes and knotted rings. Type II topoisomerases break and join 2 DNA strands simultaneously in an ATP-dependent manner.</text>
</comment>
<dbReference type="GO" id="GO:0006265">
    <property type="term" value="P:DNA topological change"/>
    <property type="evidence" value="ECO:0007669"/>
    <property type="project" value="UniProtKB-UniRule"/>
</dbReference>
<dbReference type="GO" id="GO:0009330">
    <property type="term" value="C:DNA topoisomerase type II (double strand cut, ATP-hydrolyzing) complex"/>
    <property type="evidence" value="ECO:0007669"/>
    <property type="project" value="TreeGrafter"/>
</dbReference>
<organism evidence="13 14">
    <name type="scientific">Synoicihabitans lomoniglobus</name>
    <dbReference type="NCBI Taxonomy" id="2909285"/>
    <lineage>
        <taxon>Bacteria</taxon>
        <taxon>Pseudomonadati</taxon>
        <taxon>Verrucomicrobiota</taxon>
        <taxon>Opitutia</taxon>
        <taxon>Opitutales</taxon>
        <taxon>Opitutaceae</taxon>
        <taxon>Synoicihabitans</taxon>
    </lineage>
</organism>
<protein>
    <recommendedName>
        <fullName evidence="9">DNA gyrase subunit A</fullName>
        <ecNumber evidence="9">5.6.2.2</ecNumber>
    </recommendedName>
</protein>
<evidence type="ECO:0000313" key="13">
    <source>
        <dbReference type="EMBL" id="WED65441.1"/>
    </source>
</evidence>
<dbReference type="SUPFAM" id="SSF101904">
    <property type="entry name" value="GyrA/ParC C-terminal domain-like"/>
    <property type="match status" value="1"/>
</dbReference>
<dbReference type="GO" id="GO:0034335">
    <property type="term" value="F:DNA negative supercoiling activity"/>
    <property type="evidence" value="ECO:0007669"/>
    <property type="project" value="UniProtKB-ARBA"/>
</dbReference>
<gene>
    <name evidence="9 13" type="primary">gyrA</name>
    <name evidence="13" type="ORF">PXH66_01080</name>
</gene>
<evidence type="ECO:0000256" key="8">
    <source>
        <dbReference type="ARBA" id="ARBA00063644"/>
    </source>
</evidence>
<evidence type="ECO:0000256" key="4">
    <source>
        <dbReference type="ARBA" id="ARBA00022840"/>
    </source>
</evidence>
<dbReference type="InterPro" id="IPR005743">
    <property type="entry name" value="GyrA"/>
</dbReference>
<dbReference type="GO" id="GO:0005694">
    <property type="term" value="C:chromosome"/>
    <property type="evidence" value="ECO:0007669"/>
    <property type="project" value="InterPro"/>
</dbReference>
<keyword evidence="6 9" id="KW-0238">DNA-binding</keyword>
<dbReference type="Pfam" id="PF00521">
    <property type="entry name" value="DNA_topoisoIV"/>
    <property type="match status" value="1"/>
</dbReference>